<accession>A0AA37PEI4</accession>
<comment type="caution">
    <text evidence="2">The sequence shown here is derived from an EMBL/GenBank/DDBJ whole genome shotgun (WGS) entry which is preliminary data.</text>
</comment>
<reference evidence="2 3" key="1">
    <citation type="submission" date="2022-03" db="EMBL/GenBank/DDBJ databases">
        <title>Genome data of Colletotrichum spp.</title>
        <authorList>
            <person name="Utami Y.D."/>
            <person name="Hiruma K."/>
        </authorList>
    </citation>
    <scope>NUCLEOTIDE SEQUENCE [LARGE SCALE GENOMIC DNA]</scope>
    <source>
        <strain evidence="2 3">MAFF 239500</strain>
    </source>
</reference>
<protein>
    <submittedName>
        <fullName evidence="2">Heterokaryon incompatibility protein 6, OR allele</fullName>
    </submittedName>
</protein>
<evidence type="ECO:0000259" key="1">
    <source>
        <dbReference type="Pfam" id="PF06985"/>
    </source>
</evidence>
<sequence length="372" mass="41253">MSAYQSQHRYEPLTSPDAFRLLLLEPSASRAAELRGSLLNTTLAACDYDLIDPYTALSYVWGSAEKLCRICLDGHNGNLFAITTSLDDALRDLRDATRVRRVWADAFCIDQLNVAERNAQVSLMGRIYSTAHSTVIHLGNLTPELSGVSAFPRESTSDASEGGPGGIAAETRRGLLAKPWFKRVWVLQELVLSKDPWVQCGNRRIRWNDFCRHLLGNAAGNSRSPHDGDEALRVLADMNSSRANNARLPLHLAIQARRGLGATDPRDFVYANFGIISDLAVVNRYLKVDYSISLAETFSKVARYMFDQFGVEKTSGSGQAPSWAPDWTRGASYTVPMYKDNHLSQMKLKGIHHAFTYGNLPLVLGHIRSGHD</sequence>
<dbReference type="InterPro" id="IPR052895">
    <property type="entry name" value="HetReg/Transcr_Mod"/>
</dbReference>
<dbReference type="PANTHER" id="PTHR24148">
    <property type="entry name" value="ANKYRIN REPEAT DOMAIN-CONTAINING PROTEIN 39 HOMOLOG-RELATED"/>
    <property type="match status" value="1"/>
</dbReference>
<dbReference type="AlphaFoldDB" id="A0AA37PEI4"/>
<dbReference type="GeneID" id="73331811"/>
<evidence type="ECO:0000313" key="2">
    <source>
        <dbReference type="EMBL" id="GKT50828.1"/>
    </source>
</evidence>
<dbReference type="PANTHER" id="PTHR24148:SF73">
    <property type="entry name" value="HET DOMAIN PROTEIN (AFU_ORTHOLOGUE AFUA_8G01020)"/>
    <property type="match status" value="1"/>
</dbReference>
<gene>
    <name evidence="2" type="ORF">ColSpa_11009</name>
</gene>
<organism evidence="2 3">
    <name type="scientific">Colletotrichum spaethianum</name>
    <dbReference type="NCBI Taxonomy" id="700344"/>
    <lineage>
        <taxon>Eukaryota</taxon>
        <taxon>Fungi</taxon>
        <taxon>Dikarya</taxon>
        <taxon>Ascomycota</taxon>
        <taxon>Pezizomycotina</taxon>
        <taxon>Sordariomycetes</taxon>
        <taxon>Hypocreomycetidae</taxon>
        <taxon>Glomerellales</taxon>
        <taxon>Glomerellaceae</taxon>
        <taxon>Colletotrichum</taxon>
        <taxon>Colletotrichum spaethianum species complex</taxon>
    </lineage>
</organism>
<dbReference type="Proteomes" id="UP001055115">
    <property type="component" value="Unassembled WGS sequence"/>
</dbReference>
<dbReference type="InterPro" id="IPR010730">
    <property type="entry name" value="HET"/>
</dbReference>
<proteinExistence type="predicted"/>
<dbReference type="Pfam" id="PF06985">
    <property type="entry name" value="HET"/>
    <property type="match status" value="1"/>
</dbReference>
<evidence type="ECO:0000313" key="3">
    <source>
        <dbReference type="Proteomes" id="UP001055115"/>
    </source>
</evidence>
<keyword evidence="3" id="KW-1185">Reference proteome</keyword>
<name>A0AA37PEI4_9PEZI</name>
<dbReference type="RefSeq" id="XP_049133178.1">
    <property type="nucleotide sequence ID" value="XM_049277221.1"/>
</dbReference>
<feature type="domain" description="Heterokaryon incompatibility" evidence="1">
    <location>
        <begin position="54"/>
        <end position="189"/>
    </location>
</feature>
<dbReference type="EMBL" id="BQXU01000041">
    <property type="protein sequence ID" value="GKT50828.1"/>
    <property type="molecule type" value="Genomic_DNA"/>
</dbReference>